<comment type="caution">
    <text evidence="2">The sequence shown here is derived from an EMBL/GenBank/DDBJ whole genome shotgun (WGS) entry which is preliminary data.</text>
</comment>
<evidence type="ECO:0000313" key="3">
    <source>
        <dbReference type="Proteomes" id="UP000321201"/>
    </source>
</evidence>
<protein>
    <submittedName>
        <fullName evidence="2">Uncharacterized protein</fullName>
    </submittedName>
</protein>
<dbReference type="RefSeq" id="WP_147800678.1">
    <property type="nucleotide sequence ID" value="NZ_VPFL01000020.1"/>
</dbReference>
<dbReference type="Proteomes" id="UP000321201">
    <property type="component" value="Unassembled WGS sequence"/>
</dbReference>
<evidence type="ECO:0000313" key="2">
    <source>
        <dbReference type="EMBL" id="TXF10911.1"/>
    </source>
</evidence>
<feature type="region of interest" description="Disordered" evidence="1">
    <location>
        <begin position="1"/>
        <end position="44"/>
    </location>
</feature>
<gene>
    <name evidence="2" type="ORF">FR698_13275</name>
</gene>
<sequence>MGDIKTSQASSTSNIEKRAYCTFPETATHAPRDKSPYHGREDSRRMIAVVRRFPVPGATKSA</sequence>
<accession>A0A5C7EHW2</accession>
<feature type="compositionally biased region" description="Basic and acidic residues" evidence="1">
    <location>
        <begin position="30"/>
        <end position="44"/>
    </location>
</feature>
<dbReference type="InParanoid" id="A0A5C7EHW2"/>
<dbReference type="AlphaFoldDB" id="A0A5C7EHW2"/>
<name>A0A5C7EHW2_9PROT</name>
<organism evidence="2 3">
    <name type="scientific">Pelomicrobium methylotrophicum</name>
    <dbReference type="NCBI Taxonomy" id="2602750"/>
    <lineage>
        <taxon>Bacteria</taxon>
        <taxon>Pseudomonadati</taxon>
        <taxon>Pseudomonadota</taxon>
        <taxon>Hydrogenophilia</taxon>
        <taxon>Hydrogenophilia incertae sedis</taxon>
        <taxon>Pelomicrobium</taxon>
    </lineage>
</organism>
<keyword evidence="3" id="KW-1185">Reference proteome</keyword>
<proteinExistence type="predicted"/>
<dbReference type="EMBL" id="VPFL01000020">
    <property type="protein sequence ID" value="TXF10911.1"/>
    <property type="molecule type" value="Genomic_DNA"/>
</dbReference>
<evidence type="ECO:0000256" key="1">
    <source>
        <dbReference type="SAM" id="MobiDB-lite"/>
    </source>
</evidence>
<feature type="compositionally biased region" description="Polar residues" evidence="1">
    <location>
        <begin position="1"/>
        <end position="14"/>
    </location>
</feature>
<reference evidence="2 3" key="1">
    <citation type="submission" date="2019-08" db="EMBL/GenBank/DDBJ databases">
        <title>Pelomicrobium methylotrophicum gen. nov., sp. nov. a moderately thermophilic, facultatively anaerobic, lithoautotrophic and methylotrophic bacterium isolated from a terrestrial mud volcano.</title>
        <authorList>
            <person name="Slobodkina G.B."/>
            <person name="Merkel A.Y."/>
            <person name="Slobodkin A.I."/>
        </authorList>
    </citation>
    <scope>NUCLEOTIDE SEQUENCE [LARGE SCALE GENOMIC DNA]</scope>
    <source>
        <strain evidence="2 3">SM250</strain>
    </source>
</reference>